<dbReference type="AlphaFoldDB" id="A0AA38F9T0"/>
<sequence length="103" mass="11566">MKKVRSCVIMMDLECNDLISHMFEVFFNVLHNDHTQEIAVSMQTIMSLVLNEYESPPPQLLSTVEEGLGQETSCIAHTLAKGVLEQCSSKVKAHMVVKTMVLQ</sequence>
<reference evidence="3 4" key="1">
    <citation type="journal article" date="2021" name="Nat. Plants">
        <title>The Taxus genome provides insights into paclitaxel biosynthesis.</title>
        <authorList>
            <person name="Xiong X."/>
            <person name="Gou J."/>
            <person name="Liao Q."/>
            <person name="Li Y."/>
            <person name="Zhou Q."/>
            <person name="Bi G."/>
            <person name="Li C."/>
            <person name="Du R."/>
            <person name="Wang X."/>
            <person name="Sun T."/>
            <person name="Guo L."/>
            <person name="Liang H."/>
            <person name="Lu P."/>
            <person name="Wu Y."/>
            <person name="Zhang Z."/>
            <person name="Ro D.K."/>
            <person name="Shang Y."/>
            <person name="Huang S."/>
            <person name="Yan J."/>
        </authorList>
    </citation>
    <scope>NUCLEOTIDE SEQUENCE [LARGE SCALE GENOMIC DNA]</scope>
    <source>
        <strain evidence="3">Ta-2019</strain>
    </source>
</reference>
<dbReference type="GO" id="GO:0006281">
    <property type="term" value="P:DNA repair"/>
    <property type="evidence" value="ECO:0007669"/>
    <property type="project" value="TreeGrafter"/>
</dbReference>
<name>A0AA38F9T0_TAXCH</name>
<dbReference type="InterPro" id="IPR039776">
    <property type="entry name" value="Pds5"/>
</dbReference>
<comment type="subcellular location">
    <subcellularLocation>
        <location evidence="1">Nucleus</location>
    </subcellularLocation>
</comment>
<dbReference type="PANTHER" id="PTHR12663:SF0">
    <property type="entry name" value="PRECOCIOUS DISSOCIATION OF SISTERS 5, ISOFORM A"/>
    <property type="match status" value="1"/>
</dbReference>
<evidence type="ECO:0000256" key="2">
    <source>
        <dbReference type="ARBA" id="ARBA00023242"/>
    </source>
</evidence>
<dbReference type="GO" id="GO:0005634">
    <property type="term" value="C:nucleus"/>
    <property type="evidence" value="ECO:0007669"/>
    <property type="project" value="UniProtKB-SubCell"/>
</dbReference>
<comment type="caution">
    <text evidence="3">The sequence shown here is derived from an EMBL/GenBank/DDBJ whole genome shotgun (WGS) entry which is preliminary data.</text>
</comment>
<organism evidence="3 4">
    <name type="scientific">Taxus chinensis</name>
    <name type="common">Chinese yew</name>
    <name type="synonym">Taxus wallichiana var. chinensis</name>
    <dbReference type="NCBI Taxonomy" id="29808"/>
    <lineage>
        <taxon>Eukaryota</taxon>
        <taxon>Viridiplantae</taxon>
        <taxon>Streptophyta</taxon>
        <taxon>Embryophyta</taxon>
        <taxon>Tracheophyta</taxon>
        <taxon>Spermatophyta</taxon>
        <taxon>Pinopsida</taxon>
        <taxon>Pinidae</taxon>
        <taxon>Conifers II</taxon>
        <taxon>Cupressales</taxon>
        <taxon>Taxaceae</taxon>
        <taxon>Taxus</taxon>
    </lineage>
</organism>
<dbReference type="GO" id="GO:0007064">
    <property type="term" value="P:mitotic sister chromatid cohesion"/>
    <property type="evidence" value="ECO:0007669"/>
    <property type="project" value="InterPro"/>
</dbReference>
<accession>A0AA38F9T0</accession>
<keyword evidence="4" id="KW-1185">Reference proteome</keyword>
<dbReference type="GO" id="GO:0000785">
    <property type="term" value="C:chromatin"/>
    <property type="evidence" value="ECO:0007669"/>
    <property type="project" value="TreeGrafter"/>
</dbReference>
<gene>
    <name evidence="3" type="ORF">KI387_038256</name>
</gene>
<dbReference type="Proteomes" id="UP000824469">
    <property type="component" value="Unassembled WGS sequence"/>
</dbReference>
<dbReference type="EMBL" id="JAHRHJ020000011">
    <property type="protein sequence ID" value="KAH9294668.1"/>
    <property type="molecule type" value="Genomic_DNA"/>
</dbReference>
<proteinExistence type="predicted"/>
<evidence type="ECO:0000313" key="4">
    <source>
        <dbReference type="Proteomes" id="UP000824469"/>
    </source>
</evidence>
<evidence type="ECO:0000313" key="3">
    <source>
        <dbReference type="EMBL" id="KAH9294668.1"/>
    </source>
</evidence>
<keyword evidence="2" id="KW-0539">Nucleus</keyword>
<dbReference type="PANTHER" id="PTHR12663">
    <property type="entry name" value="ANDROGEN INDUCED INHIBITOR OF PROLIFERATION AS3 / PDS5-RELATED"/>
    <property type="match status" value="1"/>
</dbReference>
<feature type="non-terminal residue" evidence="3">
    <location>
        <position position="103"/>
    </location>
</feature>
<dbReference type="Pfam" id="PF20168">
    <property type="entry name" value="PDS5"/>
    <property type="match status" value="1"/>
</dbReference>
<protein>
    <submittedName>
        <fullName evidence="3">Uncharacterized protein</fullName>
    </submittedName>
</protein>
<evidence type="ECO:0000256" key="1">
    <source>
        <dbReference type="ARBA" id="ARBA00004123"/>
    </source>
</evidence>